<dbReference type="SMART" id="SM00456">
    <property type="entry name" value="WW"/>
    <property type="match status" value="1"/>
</dbReference>
<organism evidence="3 4">
    <name type="scientific">Bionectria ochroleuca</name>
    <name type="common">Gliocladium roseum</name>
    <dbReference type="NCBI Taxonomy" id="29856"/>
    <lineage>
        <taxon>Eukaryota</taxon>
        <taxon>Fungi</taxon>
        <taxon>Dikarya</taxon>
        <taxon>Ascomycota</taxon>
        <taxon>Pezizomycotina</taxon>
        <taxon>Sordariomycetes</taxon>
        <taxon>Hypocreomycetidae</taxon>
        <taxon>Hypocreales</taxon>
        <taxon>Bionectriaceae</taxon>
        <taxon>Clonostachys</taxon>
    </lineage>
</organism>
<feature type="domain" description="WW" evidence="2">
    <location>
        <begin position="41"/>
        <end position="75"/>
    </location>
</feature>
<keyword evidence="4" id="KW-1185">Reference proteome</keyword>
<reference evidence="3 4" key="1">
    <citation type="submission" date="2019-06" db="EMBL/GenBank/DDBJ databases">
        <authorList>
            <person name="Broberg M."/>
        </authorList>
    </citation>
    <scope>NUCLEOTIDE SEQUENCE [LARGE SCALE GENOMIC DNA]</scope>
</reference>
<dbReference type="Gene3D" id="2.20.70.10">
    <property type="match status" value="1"/>
</dbReference>
<gene>
    <name evidence="3" type="ORF">CLO192961_LOCUS179582</name>
</gene>
<dbReference type="InterPro" id="IPR001202">
    <property type="entry name" value="WW_dom"/>
</dbReference>
<dbReference type="SUPFAM" id="SSF51045">
    <property type="entry name" value="WW domain"/>
    <property type="match status" value="1"/>
</dbReference>
<name>A0ABY6U799_BIOOC</name>
<dbReference type="Proteomes" id="UP000766486">
    <property type="component" value="Unassembled WGS sequence"/>
</dbReference>
<feature type="region of interest" description="Disordered" evidence="1">
    <location>
        <begin position="324"/>
        <end position="359"/>
    </location>
</feature>
<sequence>MERCALYIDLKSLRSQWERPTKPPPGHMDTALVFVPSNGAPRVPSGWTLQWHESYGAWFFTNSQNGKSQWNFPRHAAISATDYSPVDYTHKPAGWGLDDPSRTEVDHLLPVSQQQGKRQAPHLHIDTNYIQARQRPVSPCCTFVPPTRPRAISDCPPSLPDLTFSRLTASHPAALNPFSQTNNGFLAVPDAPRRHNRHSFCGSGFGSAYLNASQLESHPPPESNEVKTPEYRSHDSTIAAGQLVTALIMSIAQEEASTESEHDVVSPFFPSPPDSIPLRLDPSPSSRRPLSEMRQLLRTETIGYTQGTWPVGAEDRGYYPTGVFEDEEGGYMSDSTYSTEYAEDEEEVEKEQPPQAGFTPVLIKSKGREAWELPY</sequence>
<evidence type="ECO:0000313" key="4">
    <source>
        <dbReference type="Proteomes" id="UP000766486"/>
    </source>
</evidence>
<evidence type="ECO:0000313" key="3">
    <source>
        <dbReference type="EMBL" id="VUC26083.1"/>
    </source>
</evidence>
<dbReference type="InterPro" id="IPR036020">
    <property type="entry name" value="WW_dom_sf"/>
</dbReference>
<comment type="caution">
    <text evidence="3">The sequence shown here is derived from an EMBL/GenBank/DDBJ whole genome shotgun (WGS) entry which is preliminary data.</text>
</comment>
<accession>A0ABY6U799</accession>
<dbReference type="Pfam" id="PF00397">
    <property type="entry name" value="WW"/>
    <property type="match status" value="1"/>
</dbReference>
<dbReference type="PROSITE" id="PS50020">
    <property type="entry name" value="WW_DOMAIN_2"/>
    <property type="match status" value="1"/>
</dbReference>
<dbReference type="PROSITE" id="PS01159">
    <property type="entry name" value="WW_DOMAIN_1"/>
    <property type="match status" value="1"/>
</dbReference>
<dbReference type="EMBL" id="CABFNS010000742">
    <property type="protein sequence ID" value="VUC26083.1"/>
    <property type="molecule type" value="Genomic_DNA"/>
</dbReference>
<proteinExistence type="predicted"/>
<evidence type="ECO:0000256" key="1">
    <source>
        <dbReference type="SAM" id="MobiDB-lite"/>
    </source>
</evidence>
<evidence type="ECO:0000259" key="2">
    <source>
        <dbReference type="PROSITE" id="PS50020"/>
    </source>
</evidence>
<protein>
    <recommendedName>
        <fullName evidence="2">WW domain-containing protein</fullName>
    </recommendedName>
</protein>